<keyword evidence="1 6" id="KW-0489">Methyltransferase</keyword>
<dbReference type="InterPro" id="IPR012967">
    <property type="entry name" value="COMT_dimerisation"/>
</dbReference>
<sequence>MSDVEEKIEDTFLPNDLYGLQLVLLASGGRLSQIVYALAELGIADILADGPLPISEIAKRAGAHEQALQRILRCTAMLGIFAEGPSGTFRITPVAKALTSDNPHGVLPLIRYNHMELTSRPFEEILHSARTGKPAFHKAFGVTFNEYLEQNPEVDRFCDEFQSYWARQFAEEELDQWNLGRFERLADLGGGDGYFLAQALRRYPEMTAYLFDLPWMINKAEQVFEKHGVNDRAEIVGGDLLKDPIPKGADCYFVKAVFMRFSDEEAQRALTTIREAIGDTGARLLIVDSVLKTGNDWDHGKLLDIDMLVLHGGRKRTLDEWHGLFSHSGFRLLNEPVFHWDLLECEPV</sequence>
<dbReference type="GO" id="GO:0032259">
    <property type="term" value="P:methylation"/>
    <property type="evidence" value="ECO:0007669"/>
    <property type="project" value="UniProtKB-KW"/>
</dbReference>
<dbReference type="Proteomes" id="UP000546642">
    <property type="component" value="Unassembled WGS sequence"/>
</dbReference>
<evidence type="ECO:0000256" key="2">
    <source>
        <dbReference type="ARBA" id="ARBA00022679"/>
    </source>
</evidence>
<dbReference type="Gene3D" id="1.10.10.10">
    <property type="entry name" value="Winged helix-like DNA-binding domain superfamily/Winged helix DNA-binding domain"/>
    <property type="match status" value="1"/>
</dbReference>
<accession>A0A7W9YL92</accession>
<keyword evidence="6" id="KW-0012">Acyltransferase</keyword>
<dbReference type="EMBL" id="JACHDS010000001">
    <property type="protein sequence ID" value="MBB6174238.1"/>
    <property type="molecule type" value="Genomic_DNA"/>
</dbReference>
<evidence type="ECO:0000313" key="6">
    <source>
        <dbReference type="EMBL" id="MBB6174238.1"/>
    </source>
</evidence>
<reference evidence="6 7" key="1">
    <citation type="submission" date="2020-08" db="EMBL/GenBank/DDBJ databases">
        <title>Sequencing the genomes of 1000 actinobacteria strains.</title>
        <authorList>
            <person name="Klenk H.-P."/>
        </authorList>
    </citation>
    <scope>NUCLEOTIDE SEQUENCE [LARGE SCALE GENOMIC DNA]</scope>
    <source>
        <strain evidence="6 7">DSM 46659</strain>
    </source>
</reference>
<dbReference type="PIRSF" id="PIRSF005739">
    <property type="entry name" value="O-mtase"/>
    <property type="match status" value="1"/>
</dbReference>
<keyword evidence="2 6" id="KW-0808">Transferase</keyword>
<dbReference type="GO" id="GO:0016746">
    <property type="term" value="F:acyltransferase activity"/>
    <property type="evidence" value="ECO:0007669"/>
    <property type="project" value="UniProtKB-KW"/>
</dbReference>
<keyword evidence="3" id="KW-0949">S-adenosyl-L-methionine</keyword>
<dbReference type="InterPro" id="IPR036390">
    <property type="entry name" value="WH_DNA-bd_sf"/>
</dbReference>
<dbReference type="GO" id="GO:0046983">
    <property type="term" value="F:protein dimerization activity"/>
    <property type="evidence" value="ECO:0007669"/>
    <property type="project" value="InterPro"/>
</dbReference>
<dbReference type="GO" id="GO:0008171">
    <property type="term" value="F:O-methyltransferase activity"/>
    <property type="evidence" value="ECO:0007669"/>
    <property type="project" value="InterPro"/>
</dbReference>
<dbReference type="SUPFAM" id="SSF46785">
    <property type="entry name" value="Winged helix' DNA-binding domain"/>
    <property type="match status" value="1"/>
</dbReference>
<dbReference type="PROSITE" id="PS51683">
    <property type="entry name" value="SAM_OMT_II"/>
    <property type="match status" value="1"/>
</dbReference>
<evidence type="ECO:0000256" key="1">
    <source>
        <dbReference type="ARBA" id="ARBA00022603"/>
    </source>
</evidence>
<dbReference type="CDD" id="cd02440">
    <property type="entry name" value="AdoMet_MTases"/>
    <property type="match status" value="1"/>
</dbReference>
<evidence type="ECO:0000259" key="5">
    <source>
        <dbReference type="Pfam" id="PF08100"/>
    </source>
</evidence>
<dbReference type="AlphaFoldDB" id="A0A7W9YL92"/>
<dbReference type="InterPro" id="IPR036388">
    <property type="entry name" value="WH-like_DNA-bd_sf"/>
</dbReference>
<dbReference type="PANTHER" id="PTHR43712">
    <property type="entry name" value="PUTATIVE (AFU_ORTHOLOGUE AFUA_4G14580)-RELATED"/>
    <property type="match status" value="1"/>
</dbReference>
<dbReference type="InterPro" id="IPR029063">
    <property type="entry name" value="SAM-dependent_MTases_sf"/>
</dbReference>
<dbReference type="InterPro" id="IPR016461">
    <property type="entry name" value="COMT-like"/>
</dbReference>
<name>A0A7W9YL92_9ACTN</name>
<dbReference type="Pfam" id="PF08100">
    <property type="entry name" value="Dimerisation"/>
    <property type="match status" value="1"/>
</dbReference>
<dbReference type="RefSeq" id="WP_184078150.1">
    <property type="nucleotide sequence ID" value="NZ_JACHDS010000001.1"/>
</dbReference>
<feature type="domain" description="O-methyltransferase C-terminal" evidence="4">
    <location>
        <begin position="128"/>
        <end position="331"/>
    </location>
</feature>
<evidence type="ECO:0000256" key="3">
    <source>
        <dbReference type="ARBA" id="ARBA00022691"/>
    </source>
</evidence>
<dbReference type="InterPro" id="IPR001077">
    <property type="entry name" value="COMT_C"/>
</dbReference>
<proteinExistence type="predicted"/>
<keyword evidence="7" id="KW-1185">Reference proteome</keyword>
<feature type="domain" description="O-methyltransferase dimerisation" evidence="5">
    <location>
        <begin position="25"/>
        <end position="100"/>
    </location>
</feature>
<gene>
    <name evidence="6" type="ORF">HNR23_004298</name>
</gene>
<protein>
    <submittedName>
        <fullName evidence="6">Multifunctional cyclase/dehydratase/O-methyltransferase</fullName>
        <ecNumber evidence="6">2.3.1.235</ecNumber>
    </submittedName>
</protein>
<organism evidence="6 7">
    <name type="scientific">Nocardiopsis mwathae</name>
    <dbReference type="NCBI Taxonomy" id="1472723"/>
    <lineage>
        <taxon>Bacteria</taxon>
        <taxon>Bacillati</taxon>
        <taxon>Actinomycetota</taxon>
        <taxon>Actinomycetes</taxon>
        <taxon>Streptosporangiales</taxon>
        <taxon>Nocardiopsidaceae</taxon>
        <taxon>Nocardiopsis</taxon>
    </lineage>
</organism>
<dbReference type="PANTHER" id="PTHR43712:SF2">
    <property type="entry name" value="O-METHYLTRANSFERASE CICE"/>
    <property type="match status" value="1"/>
</dbReference>
<comment type="caution">
    <text evidence="6">The sequence shown here is derived from an EMBL/GenBank/DDBJ whole genome shotgun (WGS) entry which is preliminary data.</text>
</comment>
<dbReference type="Pfam" id="PF00891">
    <property type="entry name" value="Methyltransf_2"/>
    <property type="match status" value="1"/>
</dbReference>
<dbReference type="Gene3D" id="1.10.287.1350">
    <property type="match status" value="1"/>
</dbReference>
<evidence type="ECO:0000313" key="7">
    <source>
        <dbReference type="Proteomes" id="UP000546642"/>
    </source>
</evidence>
<dbReference type="SUPFAM" id="SSF53335">
    <property type="entry name" value="S-adenosyl-L-methionine-dependent methyltransferases"/>
    <property type="match status" value="1"/>
</dbReference>
<dbReference type="EC" id="2.3.1.235" evidence="6"/>
<dbReference type="Gene3D" id="3.40.50.150">
    <property type="entry name" value="Vaccinia Virus protein VP39"/>
    <property type="match status" value="1"/>
</dbReference>
<evidence type="ECO:0000259" key="4">
    <source>
        <dbReference type="Pfam" id="PF00891"/>
    </source>
</evidence>